<evidence type="ECO:0000256" key="11">
    <source>
        <dbReference type="ARBA" id="ARBA00023128"/>
    </source>
</evidence>
<proteinExistence type="inferred from homology"/>
<evidence type="ECO:0000256" key="7">
    <source>
        <dbReference type="ARBA" id="ARBA00022737"/>
    </source>
</evidence>
<evidence type="ECO:0000256" key="3">
    <source>
        <dbReference type="ARBA" id="ARBA00004514"/>
    </source>
</evidence>
<evidence type="ECO:0000256" key="5">
    <source>
        <dbReference type="ARBA" id="ARBA00008535"/>
    </source>
</evidence>
<dbReference type="InterPro" id="IPR006703">
    <property type="entry name" value="G_AIG1"/>
</dbReference>
<keyword evidence="8" id="KW-0547">Nucleotide-binding</keyword>
<dbReference type="Pfam" id="PF04548">
    <property type="entry name" value="AIG1"/>
    <property type="match status" value="3"/>
</dbReference>
<dbReference type="SUPFAM" id="SSF52540">
    <property type="entry name" value="P-loop containing nucleoside triphosphate hydrolases"/>
    <property type="match status" value="3"/>
</dbReference>
<feature type="domain" description="AIG1-type G" evidence="17">
    <location>
        <begin position="253"/>
        <end position="446"/>
    </location>
</feature>
<evidence type="ECO:0000256" key="14">
    <source>
        <dbReference type="ARBA" id="ARBA00073539"/>
    </source>
</evidence>
<name>A0A3B1JK81_ASTMX</name>
<dbReference type="Ensembl" id="ENSAMXT00000036158.1">
    <property type="protein sequence ID" value="ENSAMXP00000041709.1"/>
    <property type="gene ID" value="ENSAMXG00000035621.1"/>
</dbReference>
<accession>A0A3B1JK81</accession>
<dbReference type="GeneTree" id="ENSGT01140000282522"/>
<comment type="subcellular location">
    <subcellularLocation>
        <location evidence="3">Cytoplasm</location>
        <location evidence="3">Cytosol</location>
    </subcellularLocation>
    <subcellularLocation>
        <location evidence="2">Endoplasmic reticulum</location>
    </subcellularLocation>
    <subcellularLocation>
        <location evidence="4">Golgi apparatus</location>
    </subcellularLocation>
    <subcellularLocation>
        <location evidence="1">Mitochondrion</location>
    </subcellularLocation>
</comment>
<evidence type="ECO:0000256" key="6">
    <source>
        <dbReference type="ARBA" id="ARBA00022490"/>
    </source>
</evidence>
<dbReference type="Gene3D" id="3.40.50.300">
    <property type="entry name" value="P-loop containing nucleotide triphosphate hydrolases"/>
    <property type="match status" value="3"/>
</dbReference>
<dbReference type="CDD" id="cd01852">
    <property type="entry name" value="AIG1"/>
    <property type="match status" value="1"/>
</dbReference>
<dbReference type="GO" id="GO:0005739">
    <property type="term" value="C:mitochondrion"/>
    <property type="evidence" value="ECO:0007669"/>
    <property type="project" value="UniProtKB-SubCell"/>
</dbReference>
<dbReference type="PANTHER" id="PTHR10903:SF188">
    <property type="entry name" value="GTPASE IMAP FAMILY MEMBER 2-LIKE-RELATED"/>
    <property type="match status" value="1"/>
</dbReference>
<comment type="function">
    <text evidence="13">Exerts an anti-apoptotic effect in the immune system and is involved in responses to infections.</text>
</comment>
<keyword evidence="9" id="KW-0256">Endoplasmic reticulum</keyword>
<organism evidence="18 19">
    <name type="scientific">Astyanax mexicanus</name>
    <name type="common">Blind cave fish</name>
    <name type="synonym">Astyanax fasciatus mexicanus</name>
    <dbReference type="NCBI Taxonomy" id="7994"/>
    <lineage>
        <taxon>Eukaryota</taxon>
        <taxon>Metazoa</taxon>
        <taxon>Chordata</taxon>
        <taxon>Craniata</taxon>
        <taxon>Vertebrata</taxon>
        <taxon>Euteleostomi</taxon>
        <taxon>Actinopterygii</taxon>
        <taxon>Neopterygii</taxon>
        <taxon>Teleostei</taxon>
        <taxon>Ostariophysi</taxon>
        <taxon>Characiformes</taxon>
        <taxon>Characoidei</taxon>
        <taxon>Acestrorhamphidae</taxon>
        <taxon>Acestrorhamphinae</taxon>
        <taxon>Astyanax</taxon>
    </lineage>
</organism>
<evidence type="ECO:0000256" key="13">
    <source>
        <dbReference type="ARBA" id="ARBA00056809"/>
    </source>
</evidence>
<evidence type="ECO:0000256" key="12">
    <source>
        <dbReference type="ARBA" id="ARBA00023134"/>
    </source>
</evidence>
<feature type="domain" description="AIG1-type G" evidence="17">
    <location>
        <begin position="450"/>
        <end position="651"/>
    </location>
</feature>
<feature type="domain" description="AIG1-type G" evidence="17">
    <location>
        <begin position="14"/>
        <end position="215"/>
    </location>
</feature>
<dbReference type="STRING" id="7994.ENSAMXP00000041709"/>
<evidence type="ECO:0000256" key="15">
    <source>
        <dbReference type="ARBA" id="ARBA00077278"/>
    </source>
</evidence>
<keyword evidence="10" id="KW-0333">Golgi apparatus</keyword>
<evidence type="ECO:0000256" key="9">
    <source>
        <dbReference type="ARBA" id="ARBA00022824"/>
    </source>
</evidence>
<keyword evidence="6" id="KW-0963">Cytoplasm</keyword>
<dbReference type="AlphaFoldDB" id="A0A3B1JK81"/>
<evidence type="ECO:0000256" key="8">
    <source>
        <dbReference type="ARBA" id="ARBA00022741"/>
    </source>
</evidence>
<dbReference type="FunCoup" id="A0A3B1JK81">
    <property type="interactions" value="509"/>
</dbReference>
<protein>
    <recommendedName>
        <fullName evidence="14">GTPase IMAP family member 8</fullName>
    </recommendedName>
    <alternativeName>
        <fullName evidence="15">Immune-associated nucleotide-binding protein 9</fullName>
    </alternativeName>
</protein>
<reference evidence="19" key="2">
    <citation type="journal article" date="2014" name="Nat. Commun.">
        <title>The cavefish genome reveals candidate genes for eye loss.</title>
        <authorList>
            <person name="McGaugh S.E."/>
            <person name="Gross J.B."/>
            <person name="Aken B."/>
            <person name="Blin M."/>
            <person name="Borowsky R."/>
            <person name="Chalopin D."/>
            <person name="Hinaux H."/>
            <person name="Jeffery W.R."/>
            <person name="Keene A."/>
            <person name="Ma L."/>
            <person name="Minx P."/>
            <person name="Murphy D."/>
            <person name="O'Quin K.E."/>
            <person name="Retaux S."/>
            <person name="Rohner N."/>
            <person name="Searle S.M."/>
            <person name="Stahl B.A."/>
            <person name="Tabin C."/>
            <person name="Volff J.N."/>
            <person name="Yoshizawa M."/>
            <person name="Warren W.C."/>
        </authorList>
    </citation>
    <scope>NUCLEOTIDE SEQUENCE [LARGE SCALE GENOMIC DNA]</scope>
    <source>
        <strain evidence="19">female</strain>
    </source>
</reference>
<dbReference type="GO" id="GO:0005783">
    <property type="term" value="C:endoplasmic reticulum"/>
    <property type="evidence" value="ECO:0007669"/>
    <property type="project" value="UniProtKB-SubCell"/>
</dbReference>
<evidence type="ECO:0000259" key="17">
    <source>
        <dbReference type="PROSITE" id="PS51720"/>
    </source>
</evidence>
<evidence type="ECO:0000256" key="10">
    <source>
        <dbReference type="ARBA" id="ARBA00023034"/>
    </source>
</evidence>
<keyword evidence="7" id="KW-0677">Repeat</keyword>
<evidence type="ECO:0000313" key="19">
    <source>
        <dbReference type="Proteomes" id="UP000018467"/>
    </source>
</evidence>
<feature type="region of interest" description="Disordered" evidence="16">
    <location>
        <begin position="447"/>
        <end position="466"/>
    </location>
</feature>
<reference evidence="18" key="3">
    <citation type="submission" date="2025-08" db="UniProtKB">
        <authorList>
            <consortium name="Ensembl"/>
        </authorList>
    </citation>
    <scope>IDENTIFICATION</scope>
</reference>
<evidence type="ECO:0000256" key="1">
    <source>
        <dbReference type="ARBA" id="ARBA00004173"/>
    </source>
</evidence>
<dbReference type="InParanoid" id="A0A3B1JK81"/>
<dbReference type="GO" id="GO:0005525">
    <property type="term" value="F:GTP binding"/>
    <property type="evidence" value="ECO:0007669"/>
    <property type="project" value="UniProtKB-KW"/>
</dbReference>
<dbReference type="Bgee" id="ENSAMXG00000035621">
    <property type="expression patterns" value="Expressed in pharyngeal gill and 2 other cell types or tissues"/>
</dbReference>
<dbReference type="InterPro" id="IPR045058">
    <property type="entry name" value="GIMA/IAN/Toc"/>
</dbReference>
<sequence>VLSQIYHALSQINSPLLTVVLVGKTGEGKSATGNTILGKEVFKSEASAGSVTRDTERVDGMVQGRKATVIDTPGLFTISMNEETMEKEIDRCLQIIPQPFGIHAVLLVMSLAGRFSQEDKEAVEWIKKNFGEESVKYTIILFTKPENLYGMKLEDYIKTSQVLLDVVESCGGRYHAVNNMINDPTQVTELLQKINNMVQNNEGKMYTNEIFSKGGCGDFLRFSFTHLIKEKKNKRPFKHQLGPKMFLDQLLITMDLRMVMLGNAGVGKTATANVILGRETFRETETTECELQRGRVDDRNVSIIDTPGINSATLSSEQLKTEMRRLFSLSDPGPHVFLLLIRVGNFTEDQRSTVEWIQENFGEEALKFTMLLFTGREEMTGSQWKKFSEENRFLEFVAQFGGGYDVINSKKEANPAQITKLLNKIEKMIQHNRGQYYTNEIYQKTQRKNMKEEEKRSKEGVEMGKSAAGNTILNKEVFKSEPGAESVTTETKRVDGMVQGRKTTVIDTPGLFDNKMNKETLKKEIDRCLEIIPKPYGLHAILLVMSLAERFTKEDKEAVEWIKKTFGEEYVKYSIILFTKADQLKGRKLCDYIKTSQVLQNVVKSCGGRYHAVNNMIKTPTQVTELLQKINNMVQNNGGKLYTNEIFSRVQKQLRAKT</sequence>
<keyword evidence="12" id="KW-0342">GTP-binding</keyword>
<dbReference type="GO" id="GO:0005794">
    <property type="term" value="C:Golgi apparatus"/>
    <property type="evidence" value="ECO:0007669"/>
    <property type="project" value="UniProtKB-SubCell"/>
</dbReference>
<reference evidence="18" key="4">
    <citation type="submission" date="2025-09" db="UniProtKB">
        <authorList>
            <consortium name="Ensembl"/>
        </authorList>
    </citation>
    <scope>IDENTIFICATION</scope>
</reference>
<dbReference type="Proteomes" id="UP000018467">
    <property type="component" value="Unassembled WGS sequence"/>
</dbReference>
<dbReference type="InterPro" id="IPR027417">
    <property type="entry name" value="P-loop_NTPase"/>
</dbReference>
<evidence type="ECO:0000256" key="4">
    <source>
        <dbReference type="ARBA" id="ARBA00004555"/>
    </source>
</evidence>
<dbReference type="PANTHER" id="PTHR10903">
    <property type="entry name" value="GTPASE, IMAP FAMILY MEMBER-RELATED"/>
    <property type="match status" value="1"/>
</dbReference>
<feature type="compositionally biased region" description="Basic and acidic residues" evidence="16">
    <location>
        <begin position="449"/>
        <end position="462"/>
    </location>
</feature>
<dbReference type="PROSITE" id="PS51720">
    <property type="entry name" value="G_AIG1"/>
    <property type="match status" value="3"/>
</dbReference>
<keyword evidence="19" id="KW-1185">Reference proteome</keyword>
<dbReference type="FunFam" id="3.40.50.300:FF:000366">
    <property type="entry name" value="GTPase, IMAP family member 2"/>
    <property type="match status" value="2"/>
</dbReference>
<evidence type="ECO:0000256" key="16">
    <source>
        <dbReference type="SAM" id="MobiDB-lite"/>
    </source>
</evidence>
<evidence type="ECO:0000313" key="18">
    <source>
        <dbReference type="Ensembl" id="ENSAMXP00000041709.1"/>
    </source>
</evidence>
<comment type="similarity">
    <text evidence="5">Belongs to the TRAFAC class TrmE-Era-EngA-EngB-Septin-like GTPase superfamily. AIG1/Toc34/Toc159-like paraseptin GTPase family. IAN subfamily.</text>
</comment>
<dbReference type="GO" id="GO:0005829">
    <property type="term" value="C:cytosol"/>
    <property type="evidence" value="ECO:0007669"/>
    <property type="project" value="UniProtKB-SubCell"/>
</dbReference>
<dbReference type="FunFam" id="3.40.50.300:FF:000536">
    <property type="entry name" value="GTPase IMAP family member 8"/>
    <property type="match status" value="1"/>
</dbReference>
<reference evidence="19" key="1">
    <citation type="submission" date="2013-03" db="EMBL/GenBank/DDBJ databases">
        <authorList>
            <person name="Jeffery W."/>
            <person name="Warren W."/>
            <person name="Wilson R.K."/>
        </authorList>
    </citation>
    <scope>NUCLEOTIDE SEQUENCE</scope>
    <source>
        <strain evidence="19">female</strain>
    </source>
</reference>
<evidence type="ECO:0000256" key="2">
    <source>
        <dbReference type="ARBA" id="ARBA00004240"/>
    </source>
</evidence>
<keyword evidence="11" id="KW-0496">Mitochondrion</keyword>